<dbReference type="InterPro" id="IPR042099">
    <property type="entry name" value="ANL_N_sf"/>
</dbReference>
<sequence>MKMPEVRQFELLDGLTSRRSTAAELGGLAKWFQNRFATKTRPVVALIIDDKFELIRVTLALTQLAVNVIPLNPSASENELEPYLRHAEVSFIVTDAPALMVGHDCAILSTNELPTDLPAAEPASAEHVQAAFVFFTSGSTGVPKGVRLEPAMVVGNARLAIQHLPYTADTVTASILPGYHTFTLISDVMTSFILATKCVVLPNFELKYLSSTVDALIQHRVNTFSAVPIIFNVLSKFAGALRESALQFTTSGAAPLTAELARQYTENLGHPLVPCYGMTEAVCFITISDIRQIKFGSAGKPVVELRVVDEGDIPLPSHTVGAIQVRGDTVIADGYYRSNLEHTQVYAEGGWLRTGDLGYLDEDGCLFVRGRSKNMVIRGGEKIYLEDVEALFESGTVAGVPILRDNSEAYALFIEEGRHDPEHAVHTIRGALGERHVPDQVIMIPRVPKSPTGKLLRQEIAKELARGHR</sequence>
<feature type="domain" description="AMP-dependent synthetase/ligase" evidence="1">
    <location>
        <begin position="25"/>
        <end position="336"/>
    </location>
</feature>
<dbReference type="CDD" id="cd04433">
    <property type="entry name" value="AFD_class_I"/>
    <property type="match status" value="1"/>
</dbReference>
<dbReference type="Pfam" id="PF00501">
    <property type="entry name" value="AMP-binding"/>
    <property type="match status" value="1"/>
</dbReference>
<dbReference type="InterPro" id="IPR045851">
    <property type="entry name" value="AMP-bd_C_sf"/>
</dbReference>
<accession>A0A0G3BM11</accession>
<keyword evidence="3" id="KW-1185">Reference proteome</keyword>
<proteinExistence type="predicted"/>
<dbReference type="GO" id="GO:0031956">
    <property type="term" value="F:medium-chain fatty acid-CoA ligase activity"/>
    <property type="evidence" value="ECO:0007669"/>
    <property type="project" value="TreeGrafter"/>
</dbReference>
<dbReference type="Gene3D" id="3.40.50.12780">
    <property type="entry name" value="N-terminal domain of ligase-like"/>
    <property type="match status" value="1"/>
</dbReference>
<dbReference type="KEGG" id="pbh:AAW51_2337"/>
<name>A0A0G3BM11_9BURK</name>
<dbReference type="Proteomes" id="UP000035352">
    <property type="component" value="Chromosome"/>
</dbReference>
<dbReference type="EMBL" id="CP011371">
    <property type="protein sequence ID" value="AKJ29028.1"/>
    <property type="molecule type" value="Genomic_DNA"/>
</dbReference>
<organism evidence="2 3">
    <name type="scientific">Caldimonas brevitalea</name>
    <dbReference type="NCBI Taxonomy" id="413882"/>
    <lineage>
        <taxon>Bacteria</taxon>
        <taxon>Pseudomonadati</taxon>
        <taxon>Pseudomonadota</taxon>
        <taxon>Betaproteobacteria</taxon>
        <taxon>Burkholderiales</taxon>
        <taxon>Sphaerotilaceae</taxon>
        <taxon>Caldimonas</taxon>
    </lineage>
</organism>
<dbReference type="PANTHER" id="PTHR43201">
    <property type="entry name" value="ACYL-COA SYNTHETASE"/>
    <property type="match status" value="1"/>
</dbReference>
<evidence type="ECO:0000313" key="2">
    <source>
        <dbReference type="EMBL" id="AKJ29028.1"/>
    </source>
</evidence>
<dbReference type="PANTHER" id="PTHR43201:SF32">
    <property type="entry name" value="2-SUCCINYLBENZOATE--COA LIGASE, CHLOROPLASTIC_PEROXISOMAL"/>
    <property type="match status" value="1"/>
</dbReference>
<evidence type="ECO:0000313" key="3">
    <source>
        <dbReference type="Proteomes" id="UP000035352"/>
    </source>
</evidence>
<dbReference type="SUPFAM" id="SSF56801">
    <property type="entry name" value="Acetyl-CoA synthetase-like"/>
    <property type="match status" value="1"/>
</dbReference>
<dbReference type="PROSITE" id="PS00455">
    <property type="entry name" value="AMP_BINDING"/>
    <property type="match status" value="1"/>
</dbReference>
<dbReference type="InterPro" id="IPR000873">
    <property type="entry name" value="AMP-dep_synth/lig_dom"/>
</dbReference>
<dbReference type="InterPro" id="IPR020845">
    <property type="entry name" value="AMP-binding_CS"/>
</dbReference>
<dbReference type="AlphaFoldDB" id="A0A0G3BM11"/>
<dbReference type="GO" id="GO:0006631">
    <property type="term" value="P:fatty acid metabolic process"/>
    <property type="evidence" value="ECO:0007669"/>
    <property type="project" value="TreeGrafter"/>
</dbReference>
<evidence type="ECO:0000259" key="1">
    <source>
        <dbReference type="Pfam" id="PF00501"/>
    </source>
</evidence>
<gene>
    <name evidence="2" type="ORF">AAW51_2337</name>
</gene>
<protein>
    <submittedName>
        <fullName evidence="2">Long-chain acyl-CoA synthetase</fullName>
    </submittedName>
</protein>
<reference evidence="2 3" key="1">
    <citation type="submission" date="2015-05" db="EMBL/GenBank/DDBJ databases">
        <authorList>
            <person name="Tang B."/>
            <person name="Yu Y."/>
        </authorList>
    </citation>
    <scope>NUCLEOTIDE SEQUENCE [LARGE SCALE GENOMIC DNA]</scope>
    <source>
        <strain evidence="2 3">DSM 7029</strain>
    </source>
</reference>
<dbReference type="STRING" id="413882.AAW51_2337"/>
<dbReference type="Gene3D" id="3.30.300.30">
    <property type="match status" value="1"/>
</dbReference>